<dbReference type="Gene3D" id="3.30.70.100">
    <property type="match status" value="2"/>
</dbReference>
<comment type="similarity">
    <text evidence="2 23">Belongs to the cation transport ATPase (P-type) (TC 3.A.3) family. Type IB subfamily.</text>
</comment>
<dbReference type="Gene3D" id="2.70.150.10">
    <property type="entry name" value="Calcium-transporting ATPase, cytoplasmic transduction domain A"/>
    <property type="match status" value="1"/>
</dbReference>
<dbReference type="NCBIfam" id="TIGR00003">
    <property type="entry name" value="copper ion binding protein"/>
    <property type="match status" value="2"/>
</dbReference>
<evidence type="ECO:0000256" key="23">
    <source>
        <dbReference type="RuleBase" id="RU362081"/>
    </source>
</evidence>
<evidence type="ECO:0000256" key="19">
    <source>
        <dbReference type="ARBA" id="ARBA00023136"/>
    </source>
</evidence>
<dbReference type="AlphaFoldDB" id="A0A1B9B826"/>
<gene>
    <name evidence="25" type="ORF">A8F95_00440</name>
</gene>
<dbReference type="SFLD" id="SFLDG00002">
    <property type="entry name" value="C1.7:_P-type_atpase_like"/>
    <property type="match status" value="1"/>
</dbReference>
<comment type="catalytic activity">
    <reaction evidence="22">
        <text>Cu(+)(in) + ATP + H2O = Cu(+)(out) + ADP + phosphate + H(+)</text>
        <dbReference type="Rhea" id="RHEA:25792"/>
        <dbReference type="ChEBI" id="CHEBI:15377"/>
        <dbReference type="ChEBI" id="CHEBI:15378"/>
        <dbReference type="ChEBI" id="CHEBI:30616"/>
        <dbReference type="ChEBI" id="CHEBI:43474"/>
        <dbReference type="ChEBI" id="CHEBI:49552"/>
        <dbReference type="ChEBI" id="CHEBI:456216"/>
        <dbReference type="EC" id="7.2.2.8"/>
    </reaction>
</comment>
<sequence length="811" mass="87604">MSSEQKEVQMPIAGMTCAACATRIEKGLNKLEGVNEATVNLALEKATVKFDPSVTNVSDFEKKVKDLGYDVVSEKAEFDLIGMTCAACATRIEKGLNKLEGVNKATVNLALETATVEYNPSQVSIQDMINRVEKIGYEAKVKQDEMNESSDYREKEIEKQKGKFIFSFILSVPLLWAMVSHFEFTSFIWLPDMFMNPWVQLALATPVQFIIGKQFYVGAYKALKNKSANMDVLVALGTSAAYFYSLYLSILSIGSNHHMPELYFETSAVLITLIILGKLFEARAKGRSSEAIKKLMGLQAKTATVLRDGSEIEISLDEVVVGDVIYVKPGEKIPVDGEIIEGRSALDESMLTGESVPVDKTAGDHVIGATINKNGFLKVKATKVGRDTALAQIIKVVEEAQGSKAPIQRLADHISGIFVPIVVGIAVIVFFIWYVWVSPGEFAVALEKLIAVLVIACPCALGLATPTSIMAGSGRAAEYGVLFKGGEHLELTHQITTVVLDKTGTVTNGKPVLTDIIIEGDVEEEVFAQLVGSAEKQSEHPLAEAIVQGIKERDISLLDIEEFEAIPGFGIKAKVENKEILIGTRRLMAKFQINIGTAEDQMEQLEKNGKTAMLVAIDGLYAGIVAVADTVKETSKEAIKRLKDLGLEVIMITGDNERTAQAIANEVGIDAAIAEVLPEGKAEQVKKLQQQGKRVAMVGDGINDAPALAVADIGMAIGTGTDVAMEAADITLMRGDLNSIADAIVMSKKTIRNIKQNLFWAFGYNTLGIPVAALGLLAPWLAGAAMAFSSVSVVLNALRLQRVKLNETNRA</sequence>
<dbReference type="CDD" id="cd02094">
    <property type="entry name" value="P-type_ATPase_Cu-like"/>
    <property type="match status" value="1"/>
</dbReference>
<dbReference type="CDD" id="cd00371">
    <property type="entry name" value="HMA"/>
    <property type="match status" value="2"/>
</dbReference>
<keyword evidence="11 23" id="KW-0547">Nucleotide-binding</keyword>
<keyword evidence="14" id="KW-0460">Magnesium</keyword>
<proteinExistence type="inferred from homology"/>
<dbReference type="SUPFAM" id="SSF55008">
    <property type="entry name" value="HMA, heavy metal-associated domain"/>
    <property type="match status" value="2"/>
</dbReference>
<dbReference type="FunFam" id="3.40.1110.10:FF:000056">
    <property type="entry name" value="Copper-exporting P-type ATPase"/>
    <property type="match status" value="1"/>
</dbReference>
<feature type="transmembrane region" description="Helical" evidence="23">
    <location>
        <begin position="757"/>
        <end position="774"/>
    </location>
</feature>
<evidence type="ECO:0000256" key="7">
    <source>
        <dbReference type="ARBA" id="ARBA00022553"/>
    </source>
</evidence>
<dbReference type="InterPro" id="IPR001757">
    <property type="entry name" value="P_typ_ATPase"/>
</dbReference>
<evidence type="ECO:0000313" key="25">
    <source>
        <dbReference type="EMBL" id="OCA92231.1"/>
    </source>
</evidence>
<evidence type="ECO:0000256" key="13">
    <source>
        <dbReference type="ARBA" id="ARBA00022840"/>
    </source>
</evidence>
<dbReference type="SFLD" id="SFLDF00027">
    <property type="entry name" value="p-type_atpase"/>
    <property type="match status" value="1"/>
</dbReference>
<dbReference type="Proteomes" id="UP000092578">
    <property type="component" value="Unassembled WGS sequence"/>
</dbReference>
<evidence type="ECO:0000256" key="2">
    <source>
        <dbReference type="ARBA" id="ARBA00006024"/>
    </source>
</evidence>
<keyword evidence="19 23" id="KW-0472">Membrane</keyword>
<dbReference type="GO" id="GO:0005524">
    <property type="term" value="F:ATP binding"/>
    <property type="evidence" value="ECO:0007669"/>
    <property type="project" value="UniProtKB-UniRule"/>
</dbReference>
<dbReference type="GO" id="GO:0055070">
    <property type="term" value="P:copper ion homeostasis"/>
    <property type="evidence" value="ECO:0007669"/>
    <property type="project" value="TreeGrafter"/>
</dbReference>
<dbReference type="NCBIfam" id="TIGR01494">
    <property type="entry name" value="ATPase_P-type"/>
    <property type="match status" value="1"/>
</dbReference>
<dbReference type="InterPro" id="IPR059000">
    <property type="entry name" value="ATPase_P-type_domA"/>
</dbReference>
<evidence type="ECO:0000256" key="4">
    <source>
        <dbReference type="ARBA" id="ARBA00015102"/>
    </source>
</evidence>
<keyword evidence="9 23" id="KW-0479">Metal-binding</keyword>
<evidence type="ECO:0000259" key="24">
    <source>
        <dbReference type="PROSITE" id="PS50846"/>
    </source>
</evidence>
<name>A0A1B9B826_9BACI</name>
<keyword evidence="18" id="KW-0406">Ion transport</keyword>
<keyword evidence="26" id="KW-1185">Reference proteome</keyword>
<dbReference type="PROSITE" id="PS01047">
    <property type="entry name" value="HMA_1"/>
    <property type="match status" value="2"/>
</dbReference>
<evidence type="ECO:0000256" key="6">
    <source>
        <dbReference type="ARBA" id="ARBA00022475"/>
    </source>
</evidence>
<dbReference type="EC" id="7.2.2.8" evidence="3"/>
<dbReference type="SUPFAM" id="SSF56784">
    <property type="entry name" value="HAD-like"/>
    <property type="match status" value="1"/>
</dbReference>
<evidence type="ECO:0000256" key="21">
    <source>
        <dbReference type="ARBA" id="ARBA00033239"/>
    </source>
</evidence>
<feature type="domain" description="HMA" evidence="24">
    <location>
        <begin position="6"/>
        <end position="72"/>
    </location>
</feature>
<dbReference type="PROSITE" id="PS00154">
    <property type="entry name" value="ATPASE_E1_E2"/>
    <property type="match status" value="1"/>
</dbReference>
<dbReference type="PANTHER" id="PTHR43520">
    <property type="entry name" value="ATP7, ISOFORM B"/>
    <property type="match status" value="1"/>
</dbReference>
<dbReference type="GO" id="GO:0016887">
    <property type="term" value="F:ATP hydrolysis activity"/>
    <property type="evidence" value="ECO:0007669"/>
    <property type="project" value="InterPro"/>
</dbReference>
<dbReference type="GO" id="GO:0005507">
    <property type="term" value="F:copper ion binding"/>
    <property type="evidence" value="ECO:0007669"/>
    <property type="project" value="InterPro"/>
</dbReference>
<dbReference type="FunFam" id="3.40.50.1000:FF:000144">
    <property type="entry name" value="copper-transporting ATPase 1 isoform X2"/>
    <property type="match status" value="1"/>
</dbReference>
<evidence type="ECO:0000256" key="16">
    <source>
        <dbReference type="ARBA" id="ARBA00022989"/>
    </source>
</evidence>
<dbReference type="Pfam" id="PF00403">
    <property type="entry name" value="HMA"/>
    <property type="match status" value="2"/>
</dbReference>
<dbReference type="RefSeq" id="WP_065408762.1">
    <property type="nucleotide sequence ID" value="NZ_MAYT01000001.1"/>
</dbReference>
<dbReference type="PROSITE" id="PS50846">
    <property type="entry name" value="HMA_2"/>
    <property type="match status" value="2"/>
</dbReference>
<keyword evidence="7" id="KW-0597">Phosphoprotein</keyword>
<dbReference type="InterPro" id="IPR006122">
    <property type="entry name" value="HMA_Cu_ion-bd"/>
</dbReference>
<evidence type="ECO:0000256" key="22">
    <source>
        <dbReference type="ARBA" id="ARBA00049289"/>
    </source>
</evidence>
<dbReference type="Pfam" id="PF00122">
    <property type="entry name" value="E1-E2_ATPase"/>
    <property type="match status" value="1"/>
</dbReference>
<dbReference type="GO" id="GO:0043682">
    <property type="term" value="F:P-type divalent copper transporter activity"/>
    <property type="evidence" value="ECO:0007669"/>
    <property type="project" value="TreeGrafter"/>
</dbReference>
<dbReference type="InterPro" id="IPR023299">
    <property type="entry name" value="ATPase_P-typ_cyto_dom_N"/>
</dbReference>
<dbReference type="InterPro" id="IPR006121">
    <property type="entry name" value="HMA_dom"/>
</dbReference>
<feature type="transmembrane region" description="Helical" evidence="23">
    <location>
        <begin position="194"/>
        <end position="211"/>
    </location>
</feature>
<comment type="caution">
    <text evidence="25">The sequence shown here is derived from an EMBL/GenBank/DDBJ whole genome shotgun (WGS) entry which is preliminary data.</text>
</comment>
<dbReference type="FunFam" id="2.70.150.10:FF:000020">
    <property type="entry name" value="Copper-exporting P-type ATPase A"/>
    <property type="match status" value="1"/>
</dbReference>
<evidence type="ECO:0000256" key="8">
    <source>
        <dbReference type="ARBA" id="ARBA00022692"/>
    </source>
</evidence>
<evidence type="ECO:0000256" key="12">
    <source>
        <dbReference type="ARBA" id="ARBA00022796"/>
    </source>
</evidence>
<dbReference type="InterPro" id="IPR023214">
    <property type="entry name" value="HAD_sf"/>
</dbReference>
<evidence type="ECO:0000256" key="1">
    <source>
        <dbReference type="ARBA" id="ARBA00004651"/>
    </source>
</evidence>
<evidence type="ECO:0000256" key="11">
    <source>
        <dbReference type="ARBA" id="ARBA00022741"/>
    </source>
</evidence>
<evidence type="ECO:0000256" key="18">
    <source>
        <dbReference type="ARBA" id="ARBA00023065"/>
    </source>
</evidence>
<keyword evidence="6 23" id="KW-1003">Cell membrane</keyword>
<dbReference type="InterPro" id="IPR017969">
    <property type="entry name" value="Heavy-metal-associated_CS"/>
</dbReference>
<keyword evidence="5" id="KW-0813">Transport</keyword>
<dbReference type="FunFam" id="3.30.70.100:FF:000005">
    <property type="entry name" value="Copper-exporting P-type ATPase A"/>
    <property type="match status" value="2"/>
</dbReference>
<dbReference type="GO" id="GO:0140581">
    <property type="term" value="F:P-type monovalent copper transporter activity"/>
    <property type="evidence" value="ECO:0007669"/>
    <property type="project" value="UniProtKB-EC"/>
</dbReference>
<feature type="transmembrane region" description="Helical" evidence="23">
    <location>
        <begin position="442"/>
        <end position="465"/>
    </location>
</feature>
<dbReference type="Gene3D" id="3.40.1110.10">
    <property type="entry name" value="Calcium-transporting ATPase, cytoplasmic domain N"/>
    <property type="match status" value="1"/>
</dbReference>
<keyword evidence="15" id="KW-1278">Translocase</keyword>
<keyword evidence="13 23" id="KW-0067">ATP-binding</keyword>
<evidence type="ECO:0000256" key="5">
    <source>
        <dbReference type="ARBA" id="ARBA00022448"/>
    </source>
</evidence>
<evidence type="ECO:0000256" key="3">
    <source>
        <dbReference type="ARBA" id="ARBA00012517"/>
    </source>
</evidence>
<evidence type="ECO:0000256" key="10">
    <source>
        <dbReference type="ARBA" id="ARBA00022737"/>
    </source>
</evidence>
<feature type="transmembrane region" description="Helical" evidence="23">
    <location>
        <begin position="164"/>
        <end position="182"/>
    </location>
</feature>
<organism evidence="25 26">
    <name type="scientific">Pseudobacillus wudalianchiensis</name>
    <dbReference type="NCBI Taxonomy" id="1743143"/>
    <lineage>
        <taxon>Bacteria</taxon>
        <taxon>Bacillati</taxon>
        <taxon>Bacillota</taxon>
        <taxon>Bacilli</taxon>
        <taxon>Bacillales</taxon>
        <taxon>Bacillaceae</taxon>
        <taxon>Pseudobacillus</taxon>
    </lineage>
</organism>
<dbReference type="InterPro" id="IPR044492">
    <property type="entry name" value="P_typ_ATPase_HD_dom"/>
</dbReference>
<dbReference type="SFLD" id="SFLDS00003">
    <property type="entry name" value="Haloacid_Dehalogenase"/>
    <property type="match status" value="1"/>
</dbReference>
<dbReference type="SUPFAM" id="SSF81653">
    <property type="entry name" value="Calcium ATPase, transduction domain A"/>
    <property type="match status" value="1"/>
</dbReference>
<dbReference type="InterPro" id="IPR027256">
    <property type="entry name" value="P-typ_ATPase_IB"/>
</dbReference>
<dbReference type="PRINTS" id="PR00943">
    <property type="entry name" value="CUATPASE"/>
</dbReference>
<feature type="transmembrane region" description="Helical" evidence="23">
    <location>
        <begin position="414"/>
        <end position="436"/>
    </location>
</feature>
<dbReference type="InterPro" id="IPR036412">
    <property type="entry name" value="HAD-like_sf"/>
</dbReference>
<evidence type="ECO:0000256" key="14">
    <source>
        <dbReference type="ARBA" id="ARBA00022842"/>
    </source>
</evidence>
<dbReference type="EMBL" id="MAYT01000001">
    <property type="protein sequence ID" value="OCA92231.1"/>
    <property type="molecule type" value="Genomic_DNA"/>
</dbReference>
<evidence type="ECO:0000256" key="17">
    <source>
        <dbReference type="ARBA" id="ARBA00023008"/>
    </source>
</evidence>
<dbReference type="InterPro" id="IPR036163">
    <property type="entry name" value="HMA_dom_sf"/>
</dbReference>
<keyword evidence="17" id="KW-0186">Copper</keyword>
<dbReference type="NCBIfam" id="TIGR01511">
    <property type="entry name" value="ATPase-IB1_Cu"/>
    <property type="match status" value="1"/>
</dbReference>
<keyword evidence="12" id="KW-0187">Copper transport</keyword>
<accession>A0A1B9B826</accession>
<evidence type="ECO:0000256" key="15">
    <source>
        <dbReference type="ARBA" id="ARBA00022967"/>
    </source>
</evidence>
<feature type="domain" description="HMA" evidence="24">
    <location>
        <begin position="74"/>
        <end position="140"/>
    </location>
</feature>
<reference evidence="26" key="1">
    <citation type="submission" date="2016-05" db="EMBL/GenBank/DDBJ databases">
        <authorList>
            <person name="Liu B."/>
            <person name="Wang J."/>
            <person name="Zhu Y."/>
            <person name="Liu G."/>
            <person name="Chen Q."/>
            <person name="Chen Z."/>
            <person name="Lan J."/>
            <person name="Che J."/>
            <person name="Ge C."/>
            <person name="Shi H."/>
            <person name="Pan Z."/>
            <person name="Liu X."/>
        </authorList>
    </citation>
    <scope>NUCLEOTIDE SEQUENCE [LARGE SCALE GENOMIC DNA]</scope>
    <source>
        <strain evidence="26">FJAT-27215</strain>
    </source>
</reference>
<comment type="subcellular location">
    <subcellularLocation>
        <location evidence="1">Cell membrane</location>
        <topology evidence="1">Multi-pass membrane protein</topology>
    </subcellularLocation>
</comment>
<feature type="transmembrane region" description="Helical" evidence="23">
    <location>
        <begin position="232"/>
        <end position="250"/>
    </location>
</feature>
<dbReference type="Gene3D" id="3.40.50.1000">
    <property type="entry name" value="HAD superfamily/HAD-like"/>
    <property type="match status" value="1"/>
</dbReference>
<protein>
    <recommendedName>
        <fullName evidence="4">Copper-exporting P-type ATPase</fullName>
        <ecNumber evidence="3">7.2.2.8</ecNumber>
    </recommendedName>
    <alternativeName>
        <fullName evidence="20">Copper-exporting P-type ATPase A</fullName>
    </alternativeName>
    <alternativeName>
        <fullName evidence="21">Cu(+)-exporting ATPase</fullName>
    </alternativeName>
</protein>
<evidence type="ECO:0000256" key="20">
    <source>
        <dbReference type="ARBA" id="ARBA00029719"/>
    </source>
</evidence>
<evidence type="ECO:0000313" key="26">
    <source>
        <dbReference type="Proteomes" id="UP000092578"/>
    </source>
</evidence>
<feature type="transmembrane region" description="Helical" evidence="23">
    <location>
        <begin position="780"/>
        <end position="798"/>
    </location>
</feature>
<dbReference type="NCBIfam" id="TIGR01525">
    <property type="entry name" value="ATPase-IB_hvy"/>
    <property type="match status" value="1"/>
</dbReference>
<dbReference type="PRINTS" id="PR00942">
    <property type="entry name" value="CUATPASEI"/>
</dbReference>
<feature type="transmembrane region" description="Helical" evidence="23">
    <location>
        <begin position="262"/>
        <end position="280"/>
    </location>
</feature>
<keyword evidence="8 23" id="KW-0812">Transmembrane</keyword>
<evidence type="ECO:0000256" key="9">
    <source>
        <dbReference type="ARBA" id="ARBA00022723"/>
    </source>
</evidence>
<dbReference type="Pfam" id="PF00702">
    <property type="entry name" value="Hydrolase"/>
    <property type="match status" value="1"/>
</dbReference>
<dbReference type="InterPro" id="IPR008250">
    <property type="entry name" value="ATPase_P-typ_transduc_dom_A_sf"/>
</dbReference>
<dbReference type="PRINTS" id="PR00119">
    <property type="entry name" value="CATATPASE"/>
</dbReference>
<dbReference type="GO" id="GO:0005886">
    <property type="term" value="C:plasma membrane"/>
    <property type="evidence" value="ECO:0007669"/>
    <property type="project" value="UniProtKB-SubCell"/>
</dbReference>
<dbReference type="SUPFAM" id="SSF81665">
    <property type="entry name" value="Calcium ATPase, transmembrane domain M"/>
    <property type="match status" value="1"/>
</dbReference>
<dbReference type="InterPro" id="IPR023298">
    <property type="entry name" value="ATPase_P-typ_TM_dom_sf"/>
</dbReference>
<dbReference type="PANTHER" id="PTHR43520:SF8">
    <property type="entry name" value="P-TYPE CU(+) TRANSPORTER"/>
    <property type="match status" value="1"/>
</dbReference>
<dbReference type="InterPro" id="IPR018303">
    <property type="entry name" value="ATPase_P-typ_P_site"/>
</dbReference>
<keyword evidence="10" id="KW-0677">Repeat</keyword>
<keyword evidence="16 23" id="KW-1133">Transmembrane helix</keyword>